<accession>A0A848IS09</accession>
<dbReference type="SUPFAM" id="SSF56601">
    <property type="entry name" value="beta-lactamase/transpeptidase-like"/>
    <property type="match status" value="1"/>
</dbReference>
<keyword evidence="3" id="KW-1185">Reference proteome</keyword>
<evidence type="ECO:0000313" key="3">
    <source>
        <dbReference type="Proteomes" id="UP000544134"/>
    </source>
</evidence>
<reference evidence="2 3" key="1">
    <citation type="submission" date="2020-04" db="EMBL/GenBank/DDBJ databases">
        <title>Paraburkholderia sp. RP-4-7 isolated from soil.</title>
        <authorList>
            <person name="Dahal R.H."/>
        </authorList>
    </citation>
    <scope>NUCLEOTIDE SEQUENCE [LARGE SCALE GENOMIC DNA]</scope>
    <source>
        <strain evidence="2 3">RP-4-7</strain>
    </source>
</reference>
<proteinExistence type="predicted"/>
<organism evidence="2 3">
    <name type="scientific">Paraburkholderia polaris</name>
    <dbReference type="NCBI Taxonomy" id="2728848"/>
    <lineage>
        <taxon>Bacteria</taxon>
        <taxon>Pseudomonadati</taxon>
        <taxon>Pseudomonadota</taxon>
        <taxon>Betaproteobacteria</taxon>
        <taxon>Burkholderiales</taxon>
        <taxon>Burkholderiaceae</taxon>
        <taxon>Paraburkholderia</taxon>
    </lineage>
</organism>
<sequence length="398" mass="43509">MSRIMCGAPVPAEDQVTLSNWRTAPYSQWAFHNVRRLLPTAPIHGEPRGTSTFAAEPARMTDLGTLTFETPAGETWTLERMLKATSSDGFLVMQHGTIVTERYDHGLTPDSPHLIFSVTKSVVGLLAGVLADLGLLDVDAAVTHYVPALRGSAFDGATVRHLLDMTVSIDFAEDYLDTSGNFLRYRRAMGWNPPSERDPIDLRRFLTELKRGERAHGEVFHYNSPTTDVLGWVLESAAAQPLDALLSRHIWAPIGARHDAYMALDRLGAPRAAAGMCATLADLARFAEMVRCRGVANGRQVVPGEWIDDVLANGSRAAWDHSTWADFLPGGRYRSKWYVTGESGSPYMAIGIHGQWIYIDPAAGVVIVRLSAQPLPVDDAADALALCAYRAIVHHLAA</sequence>
<dbReference type="Proteomes" id="UP000544134">
    <property type="component" value="Unassembled WGS sequence"/>
</dbReference>
<dbReference type="InterPro" id="IPR012338">
    <property type="entry name" value="Beta-lactam/transpept-like"/>
</dbReference>
<dbReference type="GO" id="GO:0016787">
    <property type="term" value="F:hydrolase activity"/>
    <property type="evidence" value="ECO:0007669"/>
    <property type="project" value="UniProtKB-KW"/>
</dbReference>
<dbReference type="PANTHER" id="PTHR43283">
    <property type="entry name" value="BETA-LACTAMASE-RELATED"/>
    <property type="match status" value="1"/>
</dbReference>
<name>A0A848IS09_9BURK</name>
<dbReference type="PANTHER" id="PTHR43283:SF7">
    <property type="entry name" value="BETA-LACTAMASE-RELATED DOMAIN-CONTAINING PROTEIN"/>
    <property type="match status" value="1"/>
</dbReference>
<dbReference type="RefSeq" id="WP_169490620.1">
    <property type="nucleotide sequence ID" value="NZ_JABBGJ010000062.1"/>
</dbReference>
<feature type="domain" description="Beta-lactamase-related" evidence="1">
    <location>
        <begin position="86"/>
        <end position="383"/>
    </location>
</feature>
<dbReference type="Pfam" id="PF00144">
    <property type="entry name" value="Beta-lactamase"/>
    <property type="match status" value="1"/>
</dbReference>
<evidence type="ECO:0000313" key="2">
    <source>
        <dbReference type="EMBL" id="NMM03836.1"/>
    </source>
</evidence>
<dbReference type="EMBL" id="JABBGJ010000062">
    <property type="protein sequence ID" value="NMM03836.1"/>
    <property type="molecule type" value="Genomic_DNA"/>
</dbReference>
<keyword evidence="2" id="KW-0378">Hydrolase</keyword>
<dbReference type="AlphaFoldDB" id="A0A848IS09"/>
<dbReference type="Gene3D" id="3.40.710.10">
    <property type="entry name" value="DD-peptidase/beta-lactamase superfamily"/>
    <property type="match status" value="1"/>
</dbReference>
<protein>
    <submittedName>
        <fullName evidence="2">Serine hydrolase</fullName>
    </submittedName>
</protein>
<evidence type="ECO:0000259" key="1">
    <source>
        <dbReference type="Pfam" id="PF00144"/>
    </source>
</evidence>
<dbReference type="InterPro" id="IPR050789">
    <property type="entry name" value="Diverse_Enzym_Activities"/>
</dbReference>
<comment type="caution">
    <text evidence="2">The sequence shown here is derived from an EMBL/GenBank/DDBJ whole genome shotgun (WGS) entry which is preliminary data.</text>
</comment>
<dbReference type="InterPro" id="IPR001466">
    <property type="entry name" value="Beta-lactam-related"/>
</dbReference>
<gene>
    <name evidence="2" type="ORF">HHL24_38925</name>
</gene>